<accession>A0A7J2U200</accession>
<dbReference type="InterPro" id="IPR002915">
    <property type="entry name" value="DeoC/FbaB/LacD_aldolase"/>
</dbReference>
<name>A0A7J2U200_9CREN</name>
<dbReference type="EMBL" id="DSEU01000008">
    <property type="protein sequence ID" value="HEM66283.1"/>
    <property type="molecule type" value="Genomic_DNA"/>
</dbReference>
<feature type="active site" description="Proton donor/acceptor" evidence="6">
    <location>
        <position position="103"/>
    </location>
</feature>
<dbReference type="Pfam" id="PF01791">
    <property type="entry name" value="DeoC"/>
    <property type="match status" value="1"/>
</dbReference>
<comment type="function">
    <text evidence="6">Catalyzes a reversible aldol reaction between acetaldehyde and D-glyceraldehyde 3-phosphate to generate 2-deoxy-D-ribose 5-phosphate.</text>
</comment>
<dbReference type="EC" id="4.1.2.4" evidence="6"/>
<organism evidence="7">
    <name type="scientific">Ignisphaera aggregans</name>
    <dbReference type="NCBI Taxonomy" id="334771"/>
    <lineage>
        <taxon>Archaea</taxon>
        <taxon>Thermoproteota</taxon>
        <taxon>Thermoprotei</taxon>
        <taxon>Desulfurococcales</taxon>
        <taxon>Desulfurococcaceae</taxon>
        <taxon>Ignisphaera</taxon>
    </lineage>
</organism>
<dbReference type="GO" id="GO:0016052">
    <property type="term" value="P:carbohydrate catabolic process"/>
    <property type="evidence" value="ECO:0007669"/>
    <property type="project" value="TreeGrafter"/>
</dbReference>
<dbReference type="PIRSF" id="PIRSF001357">
    <property type="entry name" value="DeoC"/>
    <property type="match status" value="1"/>
</dbReference>
<dbReference type="GO" id="GO:0004139">
    <property type="term" value="F:deoxyribose-phosphate aldolase activity"/>
    <property type="evidence" value="ECO:0007669"/>
    <property type="project" value="UniProtKB-UniRule"/>
</dbReference>
<dbReference type="SUPFAM" id="SSF51569">
    <property type="entry name" value="Aldolase"/>
    <property type="match status" value="1"/>
</dbReference>
<gene>
    <name evidence="6 7" type="primary">deoC</name>
    <name evidence="7" type="ORF">ENO26_01730</name>
</gene>
<comment type="similarity">
    <text evidence="1 6">Belongs to the DeoC/FbaB aldolase family. DeoC type 1 subfamily.</text>
</comment>
<evidence type="ECO:0000256" key="3">
    <source>
        <dbReference type="ARBA" id="ARBA00023239"/>
    </source>
</evidence>
<feature type="active site" description="Proton donor/acceptor" evidence="6">
    <location>
        <position position="198"/>
    </location>
</feature>
<evidence type="ECO:0000256" key="1">
    <source>
        <dbReference type="ARBA" id="ARBA00010936"/>
    </source>
</evidence>
<proteinExistence type="inferred from homology"/>
<evidence type="ECO:0000313" key="7">
    <source>
        <dbReference type="EMBL" id="HEM66283.1"/>
    </source>
</evidence>
<keyword evidence="3 6" id="KW-0456">Lyase</keyword>
<keyword evidence="2 6" id="KW-0963">Cytoplasm</keyword>
<dbReference type="HAMAP" id="MF_00114">
    <property type="entry name" value="DeoC_type1"/>
    <property type="match status" value="1"/>
</dbReference>
<sequence>MSLFKNFVRSVSVEDFAKMIDHTMLRVNADMKTLEKAFEEFLKYGFRCFAISPYHLYVLSRRGMVRGEICIASVIGFPNGYTVTEAKVAEARKLFALGAKEIDMVSNIQALKAGDTKLFEDDIATVVEVAKEFGGVVKVIIETGFLSDSEKVLAVEIIAKAGAHFVKTSTGFHHEVPGATIHDVTLLKNASRGRIKVKAAGGIRHALDAIALIEAGADVIGTSSATQIIDEYRSLRKELGEA</sequence>
<dbReference type="CDD" id="cd00959">
    <property type="entry name" value="DeoC"/>
    <property type="match status" value="1"/>
</dbReference>
<feature type="active site" description="Schiff-base intermediate with acetaldehyde" evidence="6">
    <location>
        <position position="167"/>
    </location>
</feature>
<evidence type="ECO:0000256" key="4">
    <source>
        <dbReference type="ARBA" id="ARBA00023270"/>
    </source>
</evidence>
<dbReference type="GO" id="GO:0006018">
    <property type="term" value="P:2-deoxyribose 1-phosphate catabolic process"/>
    <property type="evidence" value="ECO:0007669"/>
    <property type="project" value="UniProtKB-UniRule"/>
</dbReference>
<keyword evidence="4 6" id="KW-0704">Schiff base</keyword>
<dbReference type="UniPathway" id="UPA00002">
    <property type="reaction ID" value="UER00468"/>
</dbReference>
<comment type="catalytic activity">
    <reaction evidence="5 6">
        <text>2-deoxy-D-ribose 5-phosphate = D-glyceraldehyde 3-phosphate + acetaldehyde</text>
        <dbReference type="Rhea" id="RHEA:12821"/>
        <dbReference type="ChEBI" id="CHEBI:15343"/>
        <dbReference type="ChEBI" id="CHEBI:59776"/>
        <dbReference type="ChEBI" id="CHEBI:62877"/>
        <dbReference type="EC" id="4.1.2.4"/>
    </reaction>
</comment>
<comment type="pathway">
    <text evidence="6">Carbohydrate degradation; 2-deoxy-D-ribose 1-phosphate degradation; D-glyceraldehyde 3-phosphate and acetaldehyde from 2-deoxy-alpha-D-ribose 1-phosphate: step 2/2.</text>
</comment>
<evidence type="ECO:0000256" key="2">
    <source>
        <dbReference type="ARBA" id="ARBA00022490"/>
    </source>
</evidence>
<comment type="subcellular location">
    <subcellularLocation>
        <location evidence="6">Cytoplasm</location>
    </subcellularLocation>
</comment>
<dbReference type="SMART" id="SM01133">
    <property type="entry name" value="DeoC"/>
    <property type="match status" value="1"/>
</dbReference>
<comment type="caution">
    <text evidence="7">The sequence shown here is derived from an EMBL/GenBank/DDBJ whole genome shotgun (WGS) entry which is preliminary data.</text>
</comment>
<dbReference type="InterPro" id="IPR011343">
    <property type="entry name" value="DeoC"/>
</dbReference>
<evidence type="ECO:0000256" key="5">
    <source>
        <dbReference type="ARBA" id="ARBA00048791"/>
    </source>
</evidence>
<dbReference type="FunFam" id="3.20.20.70:FF:000044">
    <property type="entry name" value="Deoxyribose-phosphate aldolase"/>
    <property type="match status" value="1"/>
</dbReference>
<dbReference type="AlphaFoldDB" id="A0A7J2U200"/>
<evidence type="ECO:0000256" key="6">
    <source>
        <dbReference type="HAMAP-Rule" id="MF_00114"/>
    </source>
</evidence>
<dbReference type="Gene3D" id="3.20.20.70">
    <property type="entry name" value="Aldolase class I"/>
    <property type="match status" value="1"/>
</dbReference>
<dbReference type="PANTHER" id="PTHR10889">
    <property type="entry name" value="DEOXYRIBOSE-PHOSPHATE ALDOLASE"/>
    <property type="match status" value="1"/>
</dbReference>
<dbReference type="InterPro" id="IPR013785">
    <property type="entry name" value="Aldolase_TIM"/>
</dbReference>
<dbReference type="NCBIfam" id="TIGR00126">
    <property type="entry name" value="deoC"/>
    <property type="match status" value="1"/>
</dbReference>
<dbReference type="InterPro" id="IPR028581">
    <property type="entry name" value="DeoC_typeI"/>
</dbReference>
<reference evidence="7" key="1">
    <citation type="journal article" date="2020" name="mSystems">
        <title>Genome- and Community-Level Interaction Insights into Carbon Utilization and Element Cycling Functions of Hydrothermarchaeota in Hydrothermal Sediment.</title>
        <authorList>
            <person name="Zhou Z."/>
            <person name="Liu Y."/>
            <person name="Xu W."/>
            <person name="Pan J."/>
            <person name="Luo Z.H."/>
            <person name="Li M."/>
        </authorList>
    </citation>
    <scope>NUCLEOTIDE SEQUENCE [LARGE SCALE GENOMIC DNA]</scope>
    <source>
        <strain evidence="7">SpSt-125</strain>
    </source>
</reference>
<dbReference type="GO" id="GO:0009264">
    <property type="term" value="P:deoxyribonucleotide catabolic process"/>
    <property type="evidence" value="ECO:0007669"/>
    <property type="project" value="UniProtKB-UniRule"/>
</dbReference>
<protein>
    <recommendedName>
        <fullName evidence="6">Deoxyribose-phosphate aldolase</fullName>
        <shortName evidence="6">DERA</shortName>
        <ecNumber evidence="6">4.1.2.4</ecNumber>
    </recommendedName>
    <alternativeName>
        <fullName evidence="6">2-deoxy-D-ribose 5-phosphate aldolase</fullName>
    </alternativeName>
    <alternativeName>
        <fullName evidence="6">Phosphodeoxyriboaldolase</fullName>
        <shortName evidence="6">Deoxyriboaldolase</shortName>
    </alternativeName>
</protein>
<dbReference type="PANTHER" id="PTHR10889:SF1">
    <property type="entry name" value="DEOXYRIBOSE-PHOSPHATE ALDOLASE"/>
    <property type="match status" value="1"/>
</dbReference>
<dbReference type="GO" id="GO:0005737">
    <property type="term" value="C:cytoplasm"/>
    <property type="evidence" value="ECO:0007669"/>
    <property type="project" value="UniProtKB-SubCell"/>
</dbReference>